<gene>
    <name evidence="10" type="primary">KAFR0C03100</name>
    <name evidence="10" type="ORF">KAFR_0C03100</name>
</gene>
<dbReference type="GO" id="GO:0045259">
    <property type="term" value="C:proton-transporting ATP synthase complex"/>
    <property type="evidence" value="ECO:0007669"/>
    <property type="project" value="UniProtKB-KW"/>
</dbReference>
<sequence>MSGKLQKLGASLISKTNLLLQKTVEASSLITNKTLYYGKVTGELSKQIYHKEGLQPPSLEEFKGFYSKLYENSFQYLRQPNTYINSLQKISKNDAWKYGAYAVQLIGFYSVGEMIGRRKLVGYRNYSV</sequence>
<evidence type="ECO:0000256" key="6">
    <source>
        <dbReference type="ARBA" id="ARBA00023065"/>
    </source>
</evidence>
<evidence type="ECO:0000256" key="7">
    <source>
        <dbReference type="ARBA" id="ARBA00023128"/>
    </source>
</evidence>
<accession>H2ASF2</accession>
<dbReference type="AlphaFoldDB" id="H2ASF2"/>
<dbReference type="eggNOG" id="KOG4103">
    <property type="taxonomic scope" value="Eukaryota"/>
</dbReference>
<evidence type="ECO:0000256" key="5">
    <source>
        <dbReference type="ARBA" id="ARBA00022781"/>
    </source>
</evidence>
<comment type="similarity">
    <text evidence="2">Belongs to the ATPase g subunit family.</text>
</comment>
<dbReference type="GO" id="GO:0046933">
    <property type="term" value="F:proton-transporting ATP synthase activity, rotational mechanism"/>
    <property type="evidence" value="ECO:0007669"/>
    <property type="project" value="EnsemblFungi"/>
</dbReference>
<keyword evidence="4" id="KW-0138">CF(0)</keyword>
<dbReference type="Proteomes" id="UP000005220">
    <property type="component" value="Chromosome 3"/>
</dbReference>
<protein>
    <submittedName>
        <fullName evidence="10">Uncharacterized protein</fullName>
    </submittedName>
</protein>
<evidence type="ECO:0000256" key="3">
    <source>
        <dbReference type="ARBA" id="ARBA00022448"/>
    </source>
</evidence>
<dbReference type="PANTHER" id="PTHR12386">
    <property type="entry name" value="ATP SYNTHASE SUBUNIT"/>
    <property type="match status" value="1"/>
</dbReference>
<dbReference type="Pfam" id="PF04718">
    <property type="entry name" value="ATP-synt_G"/>
    <property type="match status" value="1"/>
</dbReference>
<evidence type="ECO:0000256" key="4">
    <source>
        <dbReference type="ARBA" id="ARBA00022547"/>
    </source>
</evidence>
<dbReference type="KEGG" id="kaf:KAFR_0C03100"/>
<evidence type="ECO:0000256" key="9">
    <source>
        <dbReference type="ARBA" id="ARBA00023310"/>
    </source>
</evidence>
<reference evidence="10 11" key="1">
    <citation type="journal article" date="2011" name="Proc. Natl. Acad. Sci. U.S.A.">
        <title>Evolutionary erosion of yeast sex chromosomes by mating-type switching accidents.</title>
        <authorList>
            <person name="Gordon J.L."/>
            <person name="Armisen D."/>
            <person name="Proux-Wera E."/>
            <person name="Oheigeartaigh S.S."/>
            <person name="Byrne K.P."/>
            <person name="Wolfe K.H."/>
        </authorList>
    </citation>
    <scope>NUCLEOTIDE SEQUENCE [LARGE SCALE GENOMIC DNA]</scope>
    <source>
        <strain evidence="11">ATCC 22294 / BCRC 22015 / CBS 2517 / CECT 1963 / NBRC 1671 / NRRL Y-8276</strain>
    </source>
</reference>
<comment type="subcellular location">
    <subcellularLocation>
        <location evidence="1">Mitochondrion membrane</location>
    </subcellularLocation>
</comment>
<dbReference type="HOGENOM" id="CLU_083674_1_0_1"/>
<evidence type="ECO:0000313" key="10">
    <source>
        <dbReference type="EMBL" id="CCF57302.1"/>
    </source>
</evidence>
<evidence type="ECO:0000256" key="8">
    <source>
        <dbReference type="ARBA" id="ARBA00023136"/>
    </source>
</evidence>
<dbReference type="InParanoid" id="H2ASF2"/>
<dbReference type="GO" id="GO:0042407">
    <property type="term" value="P:cristae formation"/>
    <property type="evidence" value="ECO:0007669"/>
    <property type="project" value="EnsemblFungi"/>
</dbReference>
<keyword evidence="9" id="KW-0066">ATP synthesis</keyword>
<keyword evidence="5" id="KW-0375">Hydrogen ion transport</keyword>
<dbReference type="GO" id="GO:0065003">
    <property type="term" value="P:protein-containing complex assembly"/>
    <property type="evidence" value="ECO:0007669"/>
    <property type="project" value="EnsemblFungi"/>
</dbReference>
<keyword evidence="3" id="KW-0813">Transport</keyword>
<dbReference type="GO" id="GO:0005743">
    <property type="term" value="C:mitochondrial inner membrane"/>
    <property type="evidence" value="ECO:0007669"/>
    <property type="project" value="EnsemblFungi"/>
</dbReference>
<organism evidence="10 11">
    <name type="scientific">Kazachstania africana (strain ATCC 22294 / BCRC 22015 / CBS 2517 / CECT 1963 / NBRC 1671 / NRRL Y-8276)</name>
    <name type="common">Yeast</name>
    <name type="synonym">Kluyveromyces africanus</name>
    <dbReference type="NCBI Taxonomy" id="1071382"/>
    <lineage>
        <taxon>Eukaryota</taxon>
        <taxon>Fungi</taxon>
        <taxon>Dikarya</taxon>
        <taxon>Ascomycota</taxon>
        <taxon>Saccharomycotina</taxon>
        <taxon>Saccharomycetes</taxon>
        <taxon>Saccharomycetales</taxon>
        <taxon>Saccharomycetaceae</taxon>
        <taxon>Kazachstania</taxon>
    </lineage>
</organism>
<evidence type="ECO:0000256" key="1">
    <source>
        <dbReference type="ARBA" id="ARBA00004325"/>
    </source>
</evidence>
<dbReference type="FunCoup" id="H2ASF2">
    <property type="interactions" value="122"/>
</dbReference>
<name>H2ASF2_KAZAF</name>
<keyword evidence="6" id="KW-0406">Ion transport</keyword>
<dbReference type="GeneID" id="13885221"/>
<dbReference type="EMBL" id="HE650823">
    <property type="protein sequence ID" value="CCF57302.1"/>
    <property type="molecule type" value="Genomic_DNA"/>
</dbReference>
<dbReference type="OrthoDB" id="437at2759"/>
<keyword evidence="7" id="KW-0496">Mitochondrion</keyword>
<dbReference type="STRING" id="1071382.H2ASF2"/>
<dbReference type="RefSeq" id="XP_003956437.1">
    <property type="nucleotide sequence ID" value="XM_003956388.1"/>
</dbReference>
<keyword evidence="11" id="KW-1185">Reference proteome</keyword>
<evidence type="ECO:0000313" key="11">
    <source>
        <dbReference type="Proteomes" id="UP000005220"/>
    </source>
</evidence>
<evidence type="ECO:0000256" key="2">
    <source>
        <dbReference type="ARBA" id="ARBA00005699"/>
    </source>
</evidence>
<dbReference type="InterPro" id="IPR006808">
    <property type="entry name" value="ATP_synth_F0_gsu_mt"/>
</dbReference>
<keyword evidence="8" id="KW-0472">Membrane</keyword>
<proteinExistence type="inferred from homology"/>